<gene>
    <name evidence="1" type="ORF">NM688_g2004</name>
</gene>
<comment type="caution">
    <text evidence="1">The sequence shown here is derived from an EMBL/GenBank/DDBJ whole genome shotgun (WGS) entry which is preliminary data.</text>
</comment>
<protein>
    <submittedName>
        <fullName evidence="1">Uncharacterized protein</fullName>
    </submittedName>
</protein>
<dbReference type="Proteomes" id="UP001148662">
    <property type="component" value="Unassembled WGS sequence"/>
</dbReference>
<proteinExistence type="predicted"/>
<name>A0ACC1T9H4_9APHY</name>
<dbReference type="EMBL" id="JANHOG010000237">
    <property type="protein sequence ID" value="KAJ3556480.1"/>
    <property type="molecule type" value="Genomic_DNA"/>
</dbReference>
<evidence type="ECO:0000313" key="2">
    <source>
        <dbReference type="Proteomes" id="UP001148662"/>
    </source>
</evidence>
<organism evidence="1 2">
    <name type="scientific">Phlebia brevispora</name>
    <dbReference type="NCBI Taxonomy" id="194682"/>
    <lineage>
        <taxon>Eukaryota</taxon>
        <taxon>Fungi</taxon>
        <taxon>Dikarya</taxon>
        <taxon>Basidiomycota</taxon>
        <taxon>Agaricomycotina</taxon>
        <taxon>Agaricomycetes</taxon>
        <taxon>Polyporales</taxon>
        <taxon>Meruliaceae</taxon>
        <taxon>Phlebia</taxon>
    </lineage>
</organism>
<accession>A0ACC1T9H4</accession>
<keyword evidence="2" id="KW-1185">Reference proteome</keyword>
<sequence length="482" mass="52643">MDHKRAVRNAKARQSTGGQRKKGRKHTKSDASATTEHDPNAVIIVPKSEEQKERDRRERLRQELISQSESKINSKKKKRLEKYIEKKLKQEERVVLFEKLSKTQAQLPNALSLASSATLGTGRAITHKELVEREEHHEVKRTMHGRSHAGKRKRSALTYDSPVDEYASDDAREDSEKDFDGAMAVESREPESTPGSSRANPVVLVDSGFSTKVEVPTPVTTMVGSALQRNADGTVVAPRVVKKKKKTISTFTSWKVRTAPSDANDEASDTSFDSSDSAYDTDEDAEDSDDDNASDGDESGGSKGEEGDEDTPEQAAPPTKKKLGFKDWAMKQLSAAKGYVAPVDPDPSSLASAVDAASPPPKKRKVESSEPQVMRGPLGKDIALPETALAKHLQEHSADAVRQQKRYVDVQRPSDVEAARLLLPIVAEEQPIMEAILLNNVVIICGETGSGKTTQVPQFLYEAGFGTSGSGMWKSSGVRPQC</sequence>
<reference evidence="1" key="1">
    <citation type="submission" date="2022-07" db="EMBL/GenBank/DDBJ databases">
        <title>Genome Sequence of Phlebia brevispora.</title>
        <authorList>
            <person name="Buettner E."/>
        </authorList>
    </citation>
    <scope>NUCLEOTIDE SEQUENCE</scope>
    <source>
        <strain evidence="1">MPL23</strain>
    </source>
</reference>
<evidence type="ECO:0000313" key="1">
    <source>
        <dbReference type="EMBL" id="KAJ3556480.1"/>
    </source>
</evidence>